<dbReference type="PANTHER" id="PTHR14514:SF3">
    <property type="entry name" value="NESPRIN-1"/>
    <property type="match status" value="1"/>
</dbReference>
<dbReference type="Pfam" id="PF10541">
    <property type="entry name" value="KASH"/>
    <property type="match status" value="1"/>
</dbReference>
<comment type="caution">
    <text evidence="13">The sequence shown here is derived from an EMBL/GenBank/DDBJ whole genome shotgun (WGS) entry which is preliminary data.</text>
</comment>
<name>A0AAV6GR30_9TELE</name>
<evidence type="ECO:0000256" key="9">
    <source>
        <dbReference type="PROSITE-ProRule" id="PRU00385"/>
    </source>
</evidence>
<dbReference type="GO" id="GO:0005640">
    <property type="term" value="C:nuclear outer membrane"/>
    <property type="evidence" value="ECO:0007669"/>
    <property type="project" value="UniProtKB-SubCell"/>
</dbReference>
<comment type="similarity">
    <text evidence="1">Belongs to the nesprin family.</text>
</comment>
<accession>A0AAV6GR30</accession>
<evidence type="ECO:0000256" key="11">
    <source>
        <dbReference type="SAM" id="MobiDB-lite"/>
    </source>
</evidence>
<evidence type="ECO:0000256" key="8">
    <source>
        <dbReference type="ARBA" id="ARBA00046312"/>
    </source>
</evidence>
<comment type="subcellular location">
    <subcellularLocation>
        <location evidence="8">Nucleus outer membrane</location>
        <topology evidence="8">Single-pass type IV membrane protein</topology>
    </subcellularLocation>
</comment>
<keyword evidence="3 9" id="KW-0812">Transmembrane</keyword>
<dbReference type="Proteomes" id="UP000823561">
    <property type="component" value="Chromosome 8"/>
</dbReference>
<dbReference type="Gene3D" id="1.20.58.60">
    <property type="match status" value="1"/>
</dbReference>
<feature type="region of interest" description="Disordered" evidence="11">
    <location>
        <begin position="388"/>
        <end position="433"/>
    </location>
</feature>
<feature type="domain" description="KASH" evidence="12">
    <location>
        <begin position="454"/>
        <end position="513"/>
    </location>
</feature>
<evidence type="ECO:0000256" key="5">
    <source>
        <dbReference type="ARBA" id="ARBA00022989"/>
    </source>
</evidence>
<dbReference type="InterPro" id="IPR018159">
    <property type="entry name" value="Spectrin/alpha-actinin"/>
</dbReference>
<evidence type="ECO:0000256" key="6">
    <source>
        <dbReference type="ARBA" id="ARBA00023136"/>
    </source>
</evidence>
<dbReference type="InterPro" id="IPR012315">
    <property type="entry name" value="KASH"/>
</dbReference>
<keyword evidence="6 9" id="KW-0472">Membrane</keyword>
<dbReference type="CDD" id="cd00176">
    <property type="entry name" value="SPEC"/>
    <property type="match status" value="1"/>
</dbReference>
<keyword evidence="14" id="KW-1185">Reference proteome</keyword>
<dbReference type="SUPFAM" id="SSF46966">
    <property type="entry name" value="Spectrin repeat"/>
    <property type="match status" value="2"/>
</dbReference>
<feature type="compositionally biased region" description="Polar residues" evidence="11">
    <location>
        <begin position="128"/>
        <end position="137"/>
    </location>
</feature>
<dbReference type="InterPro" id="IPR002017">
    <property type="entry name" value="Spectrin_repeat"/>
</dbReference>
<evidence type="ECO:0000259" key="12">
    <source>
        <dbReference type="PROSITE" id="PS51049"/>
    </source>
</evidence>
<reference evidence="13" key="1">
    <citation type="submission" date="2020-10" db="EMBL/GenBank/DDBJ databases">
        <title>Chromosome-scale genome assembly of the Allis shad, Alosa alosa.</title>
        <authorList>
            <person name="Margot Z."/>
            <person name="Christophe K."/>
            <person name="Cabau C."/>
            <person name="Louis A."/>
            <person name="Berthelot C."/>
            <person name="Parey E."/>
            <person name="Roest Crollius H."/>
            <person name="Montfort J."/>
            <person name="Robinson-Rechavi M."/>
            <person name="Bucao C."/>
            <person name="Bouchez O."/>
            <person name="Gislard M."/>
            <person name="Lluch J."/>
            <person name="Milhes M."/>
            <person name="Lampietro C."/>
            <person name="Lopez Roques C."/>
            <person name="Donnadieu C."/>
            <person name="Braasch I."/>
            <person name="Desvignes T."/>
            <person name="Postlethwait J."/>
            <person name="Bobe J."/>
            <person name="Guiguen Y."/>
        </authorList>
    </citation>
    <scope>NUCLEOTIDE SEQUENCE</scope>
    <source>
        <strain evidence="13">M-15738</strain>
        <tissue evidence="13">Blood</tissue>
    </source>
</reference>
<evidence type="ECO:0000256" key="4">
    <source>
        <dbReference type="ARBA" id="ARBA00022737"/>
    </source>
</evidence>
<evidence type="ECO:0000313" key="14">
    <source>
        <dbReference type="Proteomes" id="UP000823561"/>
    </source>
</evidence>
<dbReference type="EMBL" id="JADWDJ010000008">
    <property type="protein sequence ID" value="KAG5277588.1"/>
    <property type="molecule type" value="Genomic_DNA"/>
</dbReference>
<gene>
    <name evidence="13" type="ORF">AALO_G00119340</name>
</gene>
<dbReference type="AlphaFoldDB" id="A0AAV6GR30"/>
<dbReference type="FunFam" id="1.20.58.60:FF:000126">
    <property type="entry name" value="Spectrin repeat containing, nuclear envelope 1a"/>
    <property type="match status" value="1"/>
</dbReference>
<dbReference type="PROSITE" id="PS51049">
    <property type="entry name" value="KASH"/>
    <property type="match status" value="1"/>
</dbReference>
<evidence type="ECO:0000256" key="2">
    <source>
        <dbReference type="ARBA" id="ARBA00022553"/>
    </source>
</evidence>
<dbReference type="SMART" id="SM00150">
    <property type="entry name" value="SPEC"/>
    <property type="match status" value="2"/>
</dbReference>
<dbReference type="Pfam" id="PF00435">
    <property type="entry name" value="Spectrin"/>
    <property type="match status" value="1"/>
</dbReference>
<sequence>MGHTISTERGGSPTHKDQQTLIREGTTALTDVVIPESPEAYIRLTEDTLRSSSAEPGQLESQLRQLDRSLDPVCYQPQLTEGAVVRHDPELDSPYMGYMRLMGDCRGSINAVKKAEEELEEDEEDLSGLTNPDSTETQSTGVIKRWELLQAQANLQPWQQLTSDLETMEAWLEDAEAELNQLSGRDFSTDIHTIEQRIKKLKELQRAVDAHKSLVLSINLSSVELAQSESGTGRDLPARLAEMNGRWERLTTSLDEWRTALQDALMQCQEFHELSHGLLLWLENIDRRRNQVVPIATGLDLNTLRTHHHTLTEVQVELQASEQRVVCLQELVEVGGGGGECVEARERVHVIGNRLHTLLRAVTSDLQQLDAQMEAAAAQQGAVSWSVVDEPDASADSAPSTKGQTGKRRSCLPPPGAPPNLPHHRWPGGSGCGSSHSERCSSQAVGGAVGRHCQSFFLRVLRAALPLQLLLLLLLALACLVPMSEQDYSCHHANNFARSFHPMLRYTNGPPPI</sequence>
<evidence type="ECO:0000256" key="7">
    <source>
        <dbReference type="ARBA" id="ARBA00023242"/>
    </source>
</evidence>
<feature type="topological domain" description="Cytoplasmic" evidence="9">
    <location>
        <begin position="1"/>
        <end position="462"/>
    </location>
</feature>
<evidence type="ECO:0000256" key="3">
    <source>
        <dbReference type="ARBA" id="ARBA00022692"/>
    </source>
</evidence>
<keyword evidence="7" id="KW-0539">Nucleus</keyword>
<feature type="coiled-coil region" evidence="10">
    <location>
        <begin position="165"/>
        <end position="214"/>
    </location>
</feature>
<keyword evidence="4" id="KW-0677">Repeat</keyword>
<dbReference type="SMART" id="SM01249">
    <property type="entry name" value="KASH"/>
    <property type="match status" value="1"/>
</dbReference>
<feature type="compositionally biased region" description="Acidic residues" evidence="11">
    <location>
        <begin position="117"/>
        <end position="126"/>
    </location>
</feature>
<evidence type="ECO:0000256" key="1">
    <source>
        <dbReference type="ARBA" id="ARBA00008619"/>
    </source>
</evidence>
<dbReference type="PANTHER" id="PTHR14514">
    <property type="entry name" value="PKA ANCHORING PROTEIN"/>
    <property type="match status" value="1"/>
</dbReference>
<evidence type="ECO:0000313" key="13">
    <source>
        <dbReference type="EMBL" id="KAG5277588.1"/>
    </source>
</evidence>
<feature type="compositionally biased region" description="Pro residues" evidence="11">
    <location>
        <begin position="412"/>
        <end position="421"/>
    </location>
</feature>
<proteinExistence type="inferred from homology"/>
<feature type="region of interest" description="Disordered" evidence="11">
    <location>
        <begin position="1"/>
        <end position="21"/>
    </location>
</feature>
<organism evidence="13 14">
    <name type="scientific">Alosa alosa</name>
    <name type="common">allis shad</name>
    <dbReference type="NCBI Taxonomy" id="278164"/>
    <lineage>
        <taxon>Eukaryota</taxon>
        <taxon>Metazoa</taxon>
        <taxon>Chordata</taxon>
        <taxon>Craniata</taxon>
        <taxon>Vertebrata</taxon>
        <taxon>Euteleostomi</taxon>
        <taxon>Actinopterygii</taxon>
        <taxon>Neopterygii</taxon>
        <taxon>Teleostei</taxon>
        <taxon>Clupei</taxon>
        <taxon>Clupeiformes</taxon>
        <taxon>Clupeoidei</taxon>
        <taxon>Clupeidae</taxon>
        <taxon>Alosa</taxon>
    </lineage>
</organism>
<evidence type="ECO:0000256" key="10">
    <source>
        <dbReference type="SAM" id="Coils"/>
    </source>
</evidence>
<keyword evidence="10" id="KW-0175">Coiled coil</keyword>
<feature type="region of interest" description="Disordered" evidence="11">
    <location>
        <begin position="115"/>
        <end position="137"/>
    </location>
</feature>
<keyword evidence="2" id="KW-0597">Phosphoprotein</keyword>
<keyword evidence="5" id="KW-1133">Transmembrane helix</keyword>
<feature type="topological domain" description="Perinuclear space" evidence="9">
    <location>
        <begin position="484"/>
        <end position="513"/>
    </location>
</feature>
<protein>
    <recommendedName>
        <fullName evidence="12">KASH domain-containing protein</fullName>
    </recommendedName>
</protein>